<evidence type="ECO:0000313" key="2">
    <source>
        <dbReference type="Proteomes" id="UP000250043"/>
    </source>
</evidence>
<dbReference type="SUPFAM" id="SSF52047">
    <property type="entry name" value="RNI-like"/>
    <property type="match status" value="1"/>
</dbReference>
<protein>
    <submittedName>
        <fullName evidence="1">Uncharacterized protein</fullName>
    </submittedName>
</protein>
<name>A0A8E2DIS9_9APHY</name>
<evidence type="ECO:0000313" key="1">
    <source>
        <dbReference type="EMBL" id="OCH88572.1"/>
    </source>
</evidence>
<dbReference type="AlphaFoldDB" id="A0A8E2DIS9"/>
<gene>
    <name evidence="1" type="ORF">OBBRIDRAFT_845465</name>
</gene>
<dbReference type="Proteomes" id="UP000250043">
    <property type="component" value="Unassembled WGS sequence"/>
</dbReference>
<organism evidence="1 2">
    <name type="scientific">Obba rivulosa</name>
    <dbReference type="NCBI Taxonomy" id="1052685"/>
    <lineage>
        <taxon>Eukaryota</taxon>
        <taxon>Fungi</taxon>
        <taxon>Dikarya</taxon>
        <taxon>Basidiomycota</taxon>
        <taxon>Agaricomycotina</taxon>
        <taxon>Agaricomycetes</taxon>
        <taxon>Polyporales</taxon>
        <taxon>Gelatoporiaceae</taxon>
        <taxon>Obba</taxon>
    </lineage>
</organism>
<reference evidence="1 2" key="1">
    <citation type="submission" date="2016-07" db="EMBL/GenBank/DDBJ databases">
        <title>Draft genome of the white-rot fungus Obba rivulosa 3A-2.</title>
        <authorList>
            <consortium name="DOE Joint Genome Institute"/>
            <person name="Miettinen O."/>
            <person name="Riley R."/>
            <person name="Acob R."/>
            <person name="Barry K."/>
            <person name="Cullen D."/>
            <person name="De Vries R."/>
            <person name="Hainaut M."/>
            <person name="Hatakka A."/>
            <person name="Henrissat B."/>
            <person name="Hilden K."/>
            <person name="Kuo R."/>
            <person name="Labutti K."/>
            <person name="Lipzen A."/>
            <person name="Makela M.R."/>
            <person name="Sandor L."/>
            <person name="Spatafora J.W."/>
            <person name="Grigoriev I.V."/>
            <person name="Hibbett D.S."/>
        </authorList>
    </citation>
    <scope>NUCLEOTIDE SEQUENCE [LARGE SCALE GENOMIC DNA]</scope>
    <source>
        <strain evidence="1 2">3A-2</strain>
    </source>
</reference>
<proteinExistence type="predicted"/>
<sequence length="218" mass="25164">IPSCGVPLFLDVAPSALTHLSLASSRYSHFIPMIVRAVGHQLERLDFKSRKLGFEEQEMREHLSLLVQHATGLEHLTMRCSMRAMGPSLLDHVHRYLPYLKHLHCGSWTFSGALFDNMPHPMHSLRLEARNTGTKFPLADTVRFVERVERGERELDALTILMVHMPQYQNHVPRMQDETCKYIRLSRSRVPRVEVQELGPWVQQLVDSTDKWTKAAFS</sequence>
<accession>A0A8E2DIS9</accession>
<dbReference type="EMBL" id="KV722449">
    <property type="protein sequence ID" value="OCH88572.1"/>
    <property type="molecule type" value="Genomic_DNA"/>
</dbReference>
<feature type="non-terminal residue" evidence="1">
    <location>
        <position position="218"/>
    </location>
</feature>
<keyword evidence="2" id="KW-1185">Reference proteome</keyword>